<dbReference type="Proteomes" id="UP000509594">
    <property type="component" value="Chromosome"/>
</dbReference>
<name>A0A7D5E552_9EURY</name>
<feature type="compositionally biased region" description="Basic and acidic residues" evidence="1">
    <location>
        <begin position="136"/>
        <end position="145"/>
    </location>
</feature>
<gene>
    <name evidence="2" type="ORF">HWN40_00555</name>
</gene>
<sequence>MTLPEVCPRDGVSQCKKADCHLYVIDWRSGDEQCIIGYGSTHKQMSRSAPVVDTYAERTRIKREIRRDCPVEEAPAEPSQPRRETRIPDAGPEKPETPEKTPLQEAKTPAYEEPENDPFNEKVVSSDKNTTLIESGESRDESQPERKKKKSIDDVMNLDLPENYEEEFWK</sequence>
<dbReference type="EMBL" id="CP058215">
    <property type="protein sequence ID" value="QLC48872.1"/>
    <property type="molecule type" value="Genomic_DNA"/>
</dbReference>
<evidence type="ECO:0000313" key="3">
    <source>
        <dbReference type="Proteomes" id="UP000509594"/>
    </source>
</evidence>
<accession>A0A7D5E552</accession>
<keyword evidence="3" id="KW-1185">Reference proteome</keyword>
<reference evidence="2 3" key="1">
    <citation type="submission" date="2020-06" db="EMBL/GenBank/DDBJ databases">
        <title>Methanolobus halotolerans sp. nov., isolated from a saline lake Tus in Siberia.</title>
        <authorList>
            <person name="Shen Y."/>
            <person name="Chen S.-C."/>
            <person name="Lai M.-C."/>
            <person name="Huang H.-H."/>
            <person name="Chiu H.-H."/>
            <person name="Tang S.-L."/>
            <person name="Rogozin D.Y."/>
            <person name="Degermendzhy A.G."/>
        </authorList>
    </citation>
    <scope>NUCLEOTIDE SEQUENCE [LARGE SCALE GENOMIC DNA]</scope>
    <source>
        <strain evidence="2 3">DSM 21339</strain>
    </source>
</reference>
<evidence type="ECO:0000313" key="2">
    <source>
        <dbReference type="EMBL" id="QLC48872.1"/>
    </source>
</evidence>
<dbReference type="AlphaFoldDB" id="A0A7D5E552"/>
<protein>
    <submittedName>
        <fullName evidence="2">Uncharacterized protein</fullName>
    </submittedName>
</protein>
<dbReference type="OrthoDB" id="137002at2157"/>
<feature type="region of interest" description="Disordered" evidence="1">
    <location>
        <begin position="63"/>
        <end position="170"/>
    </location>
</feature>
<dbReference type="KEGG" id="mzi:HWN40_00555"/>
<proteinExistence type="predicted"/>
<dbReference type="GeneID" id="55820120"/>
<evidence type="ECO:0000256" key="1">
    <source>
        <dbReference type="SAM" id="MobiDB-lite"/>
    </source>
</evidence>
<feature type="compositionally biased region" description="Basic and acidic residues" evidence="1">
    <location>
        <begin position="80"/>
        <end position="99"/>
    </location>
</feature>
<organism evidence="2 3">
    <name type="scientific">Methanolobus zinderi</name>
    <dbReference type="NCBI Taxonomy" id="536044"/>
    <lineage>
        <taxon>Archaea</taxon>
        <taxon>Methanobacteriati</taxon>
        <taxon>Methanobacteriota</taxon>
        <taxon>Stenosarchaea group</taxon>
        <taxon>Methanomicrobia</taxon>
        <taxon>Methanosarcinales</taxon>
        <taxon>Methanosarcinaceae</taxon>
        <taxon>Methanolobus</taxon>
    </lineage>
</organism>
<dbReference type="RefSeq" id="WP_176963935.1">
    <property type="nucleotide sequence ID" value="NZ_CP058215.1"/>
</dbReference>